<feature type="region of interest" description="Disordered" evidence="1">
    <location>
        <begin position="130"/>
        <end position="153"/>
    </location>
</feature>
<name>A0A5J5F1P9_9PEZI</name>
<dbReference type="Proteomes" id="UP000326924">
    <property type="component" value="Unassembled WGS sequence"/>
</dbReference>
<accession>A0A5J5F1P9</accession>
<feature type="region of interest" description="Disordered" evidence="1">
    <location>
        <begin position="56"/>
        <end position="117"/>
    </location>
</feature>
<sequence>MAGKSSALAPVQAIATTVSVMDQHGKVVHNGSKTFFSALREAKEAYKQRKAEIAAERQAQRRAREKVMASPGRPQRRQTDPVLTIQNSSSSNHKDERKKPHRRQTTRAGPVTEDSIAEDSLVVREDALVRRDSSARRRRSHDEDELQVSTRGAGAMAAARNPALEMAPALFNDPSVIAVQTLLARVQSIIDELQCWTVGLTTLITELQKTPETFAAVGLSLAEIAQMATHVAPAAMVVLKTAFPTVFALINSPHFAVIAGVAGAATVIVLGGYKIVKSIMAGADDNLKMAYGELPDEALMEEANLGGEILGEVIEEQNRLLEQQRYTERVEELPPVGIPRSASKRERKALPPTEDPIAAQFRPENRVLSGLKEKKPEKAEKVEKKERKHEKKESGREKEKEKRNDREERKDKDKDSRRVERRATTRQNSSSSSGVSSNRSESSLDRHVKEDKKEKEKEKSKSSSNKDKDGGEKEKDKKKVFSMKATKALFSGKSV</sequence>
<evidence type="ECO:0000313" key="3">
    <source>
        <dbReference type="Proteomes" id="UP000326924"/>
    </source>
</evidence>
<dbReference type="EMBL" id="VXIS01000055">
    <property type="protein sequence ID" value="KAA8909677.1"/>
    <property type="molecule type" value="Genomic_DNA"/>
</dbReference>
<reference evidence="2 3" key="1">
    <citation type="submission" date="2019-09" db="EMBL/GenBank/DDBJ databases">
        <title>Draft genome of the ectomycorrhizal ascomycete Sphaerosporella brunnea.</title>
        <authorList>
            <consortium name="DOE Joint Genome Institute"/>
            <person name="Benucci G.M."/>
            <person name="Marozzi G."/>
            <person name="Antonielli L."/>
            <person name="Sanchez S."/>
            <person name="Marco P."/>
            <person name="Wang X."/>
            <person name="Falini L.B."/>
            <person name="Barry K."/>
            <person name="Haridas S."/>
            <person name="Lipzen A."/>
            <person name="Labutti K."/>
            <person name="Grigoriev I.V."/>
            <person name="Murat C."/>
            <person name="Martin F."/>
            <person name="Albertini E."/>
            <person name="Donnini D."/>
            <person name="Bonito G."/>
        </authorList>
    </citation>
    <scope>NUCLEOTIDE SEQUENCE [LARGE SCALE GENOMIC DNA]</scope>
    <source>
        <strain evidence="2 3">Sb_GMNB300</strain>
    </source>
</reference>
<feature type="compositionally biased region" description="Basic and acidic residues" evidence="1">
    <location>
        <begin position="371"/>
        <end position="423"/>
    </location>
</feature>
<dbReference type="OrthoDB" id="5402307at2759"/>
<dbReference type="InParanoid" id="A0A5J5F1P9"/>
<protein>
    <submittedName>
        <fullName evidence="2">Uncharacterized protein</fullName>
    </submittedName>
</protein>
<dbReference type="AlphaFoldDB" id="A0A5J5F1P9"/>
<feature type="compositionally biased region" description="Low complexity" evidence="1">
    <location>
        <begin position="429"/>
        <end position="441"/>
    </location>
</feature>
<keyword evidence="3" id="KW-1185">Reference proteome</keyword>
<feature type="region of interest" description="Disordered" evidence="1">
    <location>
        <begin position="331"/>
        <end position="495"/>
    </location>
</feature>
<organism evidence="2 3">
    <name type="scientific">Sphaerosporella brunnea</name>
    <dbReference type="NCBI Taxonomy" id="1250544"/>
    <lineage>
        <taxon>Eukaryota</taxon>
        <taxon>Fungi</taxon>
        <taxon>Dikarya</taxon>
        <taxon>Ascomycota</taxon>
        <taxon>Pezizomycotina</taxon>
        <taxon>Pezizomycetes</taxon>
        <taxon>Pezizales</taxon>
        <taxon>Pyronemataceae</taxon>
        <taxon>Sphaerosporella</taxon>
    </lineage>
</organism>
<feature type="compositionally biased region" description="Basic and acidic residues" evidence="1">
    <location>
        <begin position="442"/>
        <end position="479"/>
    </location>
</feature>
<evidence type="ECO:0000256" key="1">
    <source>
        <dbReference type="SAM" id="MobiDB-lite"/>
    </source>
</evidence>
<evidence type="ECO:0000313" key="2">
    <source>
        <dbReference type="EMBL" id="KAA8909677.1"/>
    </source>
</evidence>
<proteinExistence type="predicted"/>
<gene>
    <name evidence="2" type="ORF">FN846DRAFT_941810</name>
</gene>
<comment type="caution">
    <text evidence="2">The sequence shown here is derived from an EMBL/GenBank/DDBJ whole genome shotgun (WGS) entry which is preliminary data.</text>
</comment>